<dbReference type="PaxDb" id="39947-A0A0P0XZN6"/>
<sequence length="119" mass="13656">MGKLSDFYKQRAKKHWIQKGDRNTSFFQQAIHKRRKNKIAAILTDNGWTHNPDEIASIFINYFTNLFSYSNSEFTQSMNEETSLNTTQQEDPSPPTKDQILNILKGMKKDASSGPDGLI</sequence>
<dbReference type="EMBL" id="AP014967">
    <property type="protein sequence ID" value="BAT13027.1"/>
    <property type="molecule type" value="Genomic_DNA"/>
</dbReference>
<dbReference type="InParanoid" id="A0A0P0XZN6"/>
<proteinExistence type="predicted"/>
<organism evidence="2 3">
    <name type="scientific">Oryza sativa subsp. japonica</name>
    <name type="common">Rice</name>
    <dbReference type="NCBI Taxonomy" id="39947"/>
    <lineage>
        <taxon>Eukaryota</taxon>
        <taxon>Viridiplantae</taxon>
        <taxon>Streptophyta</taxon>
        <taxon>Embryophyta</taxon>
        <taxon>Tracheophyta</taxon>
        <taxon>Spermatophyta</taxon>
        <taxon>Magnoliopsida</taxon>
        <taxon>Liliopsida</taxon>
        <taxon>Poales</taxon>
        <taxon>Poaceae</taxon>
        <taxon>BOP clade</taxon>
        <taxon>Oryzoideae</taxon>
        <taxon>Oryzeae</taxon>
        <taxon>Oryzinae</taxon>
        <taxon>Oryza</taxon>
        <taxon>Oryza sativa</taxon>
    </lineage>
</organism>
<dbReference type="STRING" id="39947.A0A0P0XZN6"/>
<feature type="region of interest" description="Disordered" evidence="1">
    <location>
        <begin position="77"/>
        <end position="99"/>
    </location>
</feature>
<dbReference type="Proteomes" id="UP000059680">
    <property type="component" value="Chromosome 11"/>
</dbReference>
<reference evidence="3" key="1">
    <citation type="journal article" date="2005" name="Nature">
        <title>The map-based sequence of the rice genome.</title>
        <authorList>
            <consortium name="International rice genome sequencing project (IRGSP)"/>
            <person name="Matsumoto T."/>
            <person name="Wu J."/>
            <person name="Kanamori H."/>
            <person name="Katayose Y."/>
            <person name="Fujisawa M."/>
            <person name="Namiki N."/>
            <person name="Mizuno H."/>
            <person name="Yamamoto K."/>
            <person name="Antonio B.A."/>
            <person name="Baba T."/>
            <person name="Sakata K."/>
            <person name="Nagamura Y."/>
            <person name="Aoki H."/>
            <person name="Arikawa K."/>
            <person name="Arita K."/>
            <person name="Bito T."/>
            <person name="Chiden Y."/>
            <person name="Fujitsuka N."/>
            <person name="Fukunaka R."/>
            <person name="Hamada M."/>
            <person name="Harada C."/>
            <person name="Hayashi A."/>
            <person name="Hijishita S."/>
            <person name="Honda M."/>
            <person name="Hosokawa S."/>
            <person name="Ichikawa Y."/>
            <person name="Idonuma A."/>
            <person name="Iijima M."/>
            <person name="Ikeda M."/>
            <person name="Ikeno M."/>
            <person name="Ito K."/>
            <person name="Ito S."/>
            <person name="Ito T."/>
            <person name="Ito Y."/>
            <person name="Ito Y."/>
            <person name="Iwabuchi A."/>
            <person name="Kamiya K."/>
            <person name="Karasawa W."/>
            <person name="Kurita K."/>
            <person name="Katagiri S."/>
            <person name="Kikuta A."/>
            <person name="Kobayashi H."/>
            <person name="Kobayashi N."/>
            <person name="Machita K."/>
            <person name="Maehara T."/>
            <person name="Masukawa M."/>
            <person name="Mizubayashi T."/>
            <person name="Mukai Y."/>
            <person name="Nagasaki H."/>
            <person name="Nagata Y."/>
            <person name="Naito S."/>
            <person name="Nakashima M."/>
            <person name="Nakama Y."/>
            <person name="Nakamichi Y."/>
            <person name="Nakamura M."/>
            <person name="Meguro A."/>
            <person name="Negishi M."/>
            <person name="Ohta I."/>
            <person name="Ohta T."/>
            <person name="Okamoto M."/>
            <person name="Ono N."/>
            <person name="Saji S."/>
            <person name="Sakaguchi M."/>
            <person name="Sakai K."/>
            <person name="Shibata M."/>
            <person name="Shimokawa T."/>
            <person name="Song J."/>
            <person name="Takazaki Y."/>
            <person name="Terasawa K."/>
            <person name="Tsugane M."/>
            <person name="Tsuji K."/>
            <person name="Ueda S."/>
            <person name="Waki K."/>
            <person name="Yamagata H."/>
            <person name="Yamamoto M."/>
            <person name="Yamamoto S."/>
            <person name="Yamane H."/>
            <person name="Yoshiki S."/>
            <person name="Yoshihara R."/>
            <person name="Yukawa K."/>
            <person name="Zhong H."/>
            <person name="Yano M."/>
            <person name="Yuan Q."/>
            <person name="Ouyang S."/>
            <person name="Liu J."/>
            <person name="Jones K.M."/>
            <person name="Gansberger K."/>
            <person name="Moffat K."/>
            <person name="Hill J."/>
            <person name="Bera J."/>
            <person name="Fadrosh D."/>
            <person name="Jin S."/>
            <person name="Johri S."/>
            <person name="Kim M."/>
            <person name="Overton L."/>
            <person name="Reardon M."/>
            <person name="Tsitrin T."/>
            <person name="Vuong H."/>
            <person name="Weaver B."/>
            <person name="Ciecko A."/>
            <person name="Tallon L."/>
            <person name="Jackson J."/>
            <person name="Pai G."/>
            <person name="Aken S.V."/>
            <person name="Utterback T."/>
            <person name="Reidmuller S."/>
            <person name="Feldblyum T."/>
            <person name="Hsiao J."/>
            <person name="Zismann V."/>
            <person name="Iobst S."/>
            <person name="de Vazeille A.R."/>
            <person name="Buell C.R."/>
            <person name="Ying K."/>
            <person name="Li Y."/>
            <person name="Lu T."/>
            <person name="Huang Y."/>
            <person name="Zhao Q."/>
            <person name="Feng Q."/>
            <person name="Zhang L."/>
            <person name="Zhu J."/>
            <person name="Weng Q."/>
            <person name="Mu J."/>
            <person name="Lu Y."/>
            <person name="Fan D."/>
            <person name="Liu Y."/>
            <person name="Guan J."/>
            <person name="Zhang Y."/>
            <person name="Yu S."/>
            <person name="Liu X."/>
            <person name="Zhang Y."/>
            <person name="Hong G."/>
            <person name="Han B."/>
            <person name="Choisne N."/>
            <person name="Demange N."/>
            <person name="Orjeda G."/>
            <person name="Samain S."/>
            <person name="Cattolico L."/>
            <person name="Pelletier E."/>
            <person name="Couloux A."/>
            <person name="Segurens B."/>
            <person name="Wincker P."/>
            <person name="D'Hont A."/>
            <person name="Scarpelli C."/>
            <person name="Weissenbach J."/>
            <person name="Salanoubat M."/>
            <person name="Quetier F."/>
            <person name="Yu Y."/>
            <person name="Kim H.R."/>
            <person name="Rambo T."/>
            <person name="Currie J."/>
            <person name="Collura K."/>
            <person name="Luo M."/>
            <person name="Yang T."/>
            <person name="Ammiraju J.S.S."/>
            <person name="Engler F."/>
            <person name="Soderlund C."/>
            <person name="Wing R.A."/>
            <person name="Palmer L.E."/>
            <person name="de la Bastide M."/>
            <person name="Spiegel L."/>
            <person name="Nascimento L."/>
            <person name="Zutavern T."/>
            <person name="O'Shaughnessy A."/>
            <person name="Dike S."/>
            <person name="Dedhia N."/>
            <person name="Preston R."/>
            <person name="Balija V."/>
            <person name="McCombie W.R."/>
            <person name="Chow T."/>
            <person name="Chen H."/>
            <person name="Chung M."/>
            <person name="Chen C."/>
            <person name="Shaw J."/>
            <person name="Wu H."/>
            <person name="Hsiao K."/>
            <person name="Chao Y."/>
            <person name="Chu M."/>
            <person name="Cheng C."/>
            <person name="Hour A."/>
            <person name="Lee P."/>
            <person name="Lin S."/>
            <person name="Lin Y."/>
            <person name="Liou J."/>
            <person name="Liu S."/>
            <person name="Hsing Y."/>
            <person name="Raghuvanshi S."/>
            <person name="Mohanty A."/>
            <person name="Bharti A.K."/>
            <person name="Gaur A."/>
            <person name="Gupta V."/>
            <person name="Kumar D."/>
            <person name="Ravi V."/>
            <person name="Vij S."/>
            <person name="Kapur A."/>
            <person name="Khurana P."/>
            <person name="Khurana P."/>
            <person name="Khurana J.P."/>
            <person name="Tyagi A.K."/>
            <person name="Gaikwad K."/>
            <person name="Singh A."/>
            <person name="Dalal V."/>
            <person name="Srivastava S."/>
            <person name="Dixit A."/>
            <person name="Pal A.K."/>
            <person name="Ghazi I.A."/>
            <person name="Yadav M."/>
            <person name="Pandit A."/>
            <person name="Bhargava A."/>
            <person name="Sureshbabu K."/>
            <person name="Batra K."/>
            <person name="Sharma T.R."/>
            <person name="Mohapatra T."/>
            <person name="Singh N.K."/>
            <person name="Messing J."/>
            <person name="Nelson A.B."/>
            <person name="Fuks G."/>
            <person name="Kavchok S."/>
            <person name="Keizer G."/>
            <person name="Linton E."/>
            <person name="Llaca V."/>
            <person name="Song R."/>
            <person name="Tanyolac B."/>
            <person name="Young S."/>
            <person name="Ho-Il K."/>
            <person name="Hahn J.H."/>
            <person name="Sangsakoo G."/>
            <person name="Vanavichit A."/>
            <person name="de Mattos Luiz.A.T."/>
            <person name="Zimmer P.D."/>
            <person name="Malone G."/>
            <person name="Dellagostin O."/>
            <person name="de Oliveira A.C."/>
            <person name="Bevan M."/>
            <person name="Bancroft I."/>
            <person name="Minx P."/>
            <person name="Cordum H."/>
            <person name="Wilson R."/>
            <person name="Cheng Z."/>
            <person name="Jin W."/>
            <person name="Jiang J."/>
            <person name="Leong S.A."/>
            <person name="Iwama H."/>
            <person name="Gojobori T."/>
            <person name="Itoh T."/>
            <person name="Niimura Y."/>
            <person name="Fujii Y."/>
            <person name="Habara T."/>
            <person name="Sakai H."/>
            <person name="Sato Y."/>
            <person name="Wilson G."/>
            <person name="Kumar K."/>
            <person name="McCouch S."/>
            <person name="Juretic N."/>
            <person name="Hoen D."/>
            <person name="Wright S."/>
            <person name="Bruskiewich R."/>
            <person name="Bureau T."/>
            <person name="Miyao A."/>
            <person name="Hirochika H."/>
            <person name="Nishikawa T."/>
            <person name="Kadowaki K."/>
            <person name="Sugiura M."/>
            <person name="Burr B."/>
            <person name="Sasaki T."/>
        </authorList>
    </citation>
    <scope>NUCLEOTIDE SEQUENCE [LARGE SCALE GENOMIC DNA]</scope>
    <source>
        <strain evidence="3">cv. Nipponbare</strain>
    </source>
</reference>
<dbReference type="Gramene" id="Os11t0194050-00">
    <property type="protein sequence ID" value="Os11t0194050-00"/>
    <property type="gene ID" value="Os11g0194050"/>
</dbReference>
<evidence type="ECO:0000313" key="2">
    <source>
        <dbReference type="EMBL" id="BAT13027.1"/>
    </source>
</evidence>
<evidence type="ECO:0000313" key="3">
    <source>
        <dbReference type="Proteomes" id="UP000059680"/>
    </source>
</evidence>
<dbReference type="FunCoup" id="A0A0P0XZN6">
    <property type="interactions" value="1"/>
</dbReference>
<feature type="compositionally biased region" description="Polar residues" evidence="1">
    <location>
        <begin position="77"/>
        <end position="91"/>
    </location>
</feature>
<protein>
    <submittedName>
        <fullName evidence="2">Os11g0194050 protein</fullName>
    </submittedName>
</protein>
<accession>A0A0P0XZN6</accession>
<reference evidence="2 3" key="2">
    <citation type="journal article" date="2013" name="Plant Cell Physiol.">
        <title>Rice Annotation Project Database (RAP-DB): an integrative and interactive database for rice genomics.</title>
        <authorList>
            <person name="Sakai H."/>
            <person name="Lee S.S."/>
            <person name="Tanaka T."/>
            <person name="Numa H."/>
            <person name="Kim J."/>
            <person name="Kawahara Y."/>
            <person name="Wakimoto H."/>
            <person name="Yang C.C."/>
            <person name="Iwamoto M."/>
            <person name="Abe T."/>
            <person name="Yamada Y."/>
            <person name="Muto A."/>
            <person name="Inokuchi H."/>
            <person name="Ikemura T."/>
            <person name="Matsumoto T."/>
            <person name="Sasaki T."/>
            <person name="Itoh T."/>
        </authorList>
    </citation>
    <scope>NUCLEOTIDE SEQUENCE [LARGE SCALE GENOMIC DNA]</scope>
    <source>
        <strain evidence="3">cv. Nipponbare</strain>
    </source>
</reference>
<reference evidence="2 3" key="3">
    <citation type="journal article" date="2013" name="Rice">
        <title>Improvement of the Oryza sativa Nipponbare reference genome using next generation sequence and optical map data.</title>
        <authorList>
            <person name="Kawahara Y."/>
            <person name="de la Bastide M."/>
            <person name="Hamilton J.P."/>
            <person name="Kanamori H."/>
            <person name="McCombie W.R."/>
            <person name="Ouyang S."/>
            <person name="Schwartz D.C."/>
            <person name="Tanaka T."/>
            <person name="Wu J."/>
            <person name="Zhou S."/>
            <person name="Childs K.L."/>
            <person name="Davidson R.M."/>
            <person name="Lin H."/>
            <person name="Quesada-Ocampo L."/>
            <person name="Vaillancourt B."/>
            <person name="Sakai H."/>
            <person name="Lee S.S."/>
            <person name="Kim J."/>
            <person name="Numa H."/>
            <person name="Itoh T."/>
            <person name="Buell C.R."/>
            <person name="Matsumoto T."/>
        </authorList>
    </citation>
    <scope>NUCLEOTIDE SEQUENCE [LARGE SCALE GENOMIC DNA]</scope>
    <source>
        <strain evidence="3">cv. Nipponbare</strain>
    </source>
</reference>
<name>A0A0P0XZN6_ORYSJ</name>
<dbReference type="AlphaFoldDB" id="A0A0P0XZN6"/>
<keyword evidence="3" id="KW-1185">Reference proteome</keyword>
<gene>
    <name evidence="2" type="ordered locus">Os11g0194050</name>
    <name evidence="2" type="ORF">OSNPB_110194050</name>
</gene>
<evidence type="ECO:0000256" key="1">
    <source>
        <dbReference type="SAM" id="MobiDB-lite"/>
    </source>
</evidence>